<name>A0A5B7IJE6_PORTR</name>
<organism evidence="2 3">
    <name type="scientific">Portunus trituberculatus</name>
    <name type="common">Swimming crab</name>
    <name type="synonym">Neptunus trituberculatus</name>
    <dbReference type="NCBI Taxonomy" id="210409"/>
    <lineage>
        <taxon>Eukaryota</taxon>
        <taxon>Metazoa</taxon>
        <taxon>Ecdysozoa</taxon>
        <taxon>Arthropoda</taxon>
        <taxon>Crustacea</taxon>
        <taxon>Multicrustacea</taxon>
        <taxon>Malacostraca</taxon>
        <taxon>Eumalacostraca</taxon>
        <taxon>Eucarida</taxon>
        <taxon>Decapoda</taxon>
        <taxon>Pleocyemata</taxon>
        <taxon>Brachyura</taxon>
        <taxon>Eubrachyura</taxon>
        <taxon>Portunoidea</taxon>
        <taxon>Portunidae</taxon>
        <taxon>Portuninae</taxon>
        <taxon>Portunus</taxon>
    </lineage>
</organism>
<accession>A0A5B7IJE6</accession>
<gene>
    <name evidence="2" type="ORF">E2C01_078664</name>
</gene>
<feature type="compositionally biased region" description="Basic and acidic residues" evidence="1">
    <location>
        <begin position="23"/>
        <end position="37"/>
    </location>
</feature>
<evidence type="ECO:0000313" key="2">
    <source>
        <dbReference type="EMBL" id="MPC83942.1"/>
    </source>
</evidence>
<sequence>MLDERKRPLSGTPRLSLAGVISPDKRGDEVPDSHPDAAHRPAQAICCALSLNTTAFRQLRKARLALSGVCLC</sequence>
<dbReference type="Proteomes" id="UP000324222">
    <property type="component" value="Unassembled WGS sequence"/>
</dbReference>
<dbReference type="EMBL" id="VSRR010063966">
    <property type="protein sequence ID" value="MPC83942.1"/>
    <property type="molecule type" value="Genomic_DNA"/>
</dbReference>
<evidence type="ECO:0000256" key="1">
    <source>
        <dbReference type="SAM" id="MobiDB-lite"/>
    </source>
</evidence>
<comment type="caution">
    <text evidence="2">The sequence shown here is derived from an EMBL/GenBank/DDBJ whole genome shotgun (WGS) entry which is preliminary data.</text>
</comment>
<feature type="region of interest" description="Disordered" evidence="1">
    <location>
        <begin position="1"/>
        <end position="37"/>
    </location>
</feature>
<dbReference type="AlphaFoldDB" id="A0A5B7IJE6"/>
<evidence type="ECO:0000313" key="3">
    <source>
        <dbReference type="Proteomes" id="UP000324222"/>
    </source>
</evidence>
<keyword evidence="3" id="KW-1185">Reference proteome</keyword>
<reference evidence="2 3" key="1">
    <citation type="submission" date="2019-05" db="EMBL/GenBank/DDBJ databases">
        <title>Another draft genome of Portunus trituberculatus and its Hox gene families provides insights of decapod evolution.</title>
        <authorList>
            <person name="Jeong J.-H."/>
            <person name="Song I."/>
            <person name="Kim S."/>
            <person name="Choi T."/>
            <person name="Kim D."/>
            <person name="Ryu S."/>
            <person name="Kim W."/>
        </authorList>
    </citation>
    <scope>NUCLEOTIDE SEQUENCE [LARGE SCALE GENOMIC DNA]</scope>
    <source>
        <tissue evidence="2">Muscle</tissue>
    </source>
</reference>
<protein>
    <submittedName>
        <fullName evidence="2">Uncharacterized protein</fullName>
    </submittedName>
</protein>
<proteinExistence type="predicted"/>